<accession>A0AAQ4QL73</accession>
<proteinExistence type="predicted"/>
<keyword evidence="2" id="KW-1185">Reference proteome</keyword>
<reference evidence="1 2" key="1">
    <citation type="journal article" date="2021" name="G3 (Bethesda)">
        <title>Improved contiguity of the threespine stickleback genome using long-read sequencing.</title>
        <authorList>
            <person name="Nath S."/>
            <person name="Shaw D.E."/>
            <person name="White M.A."/>
        </authorList>
    </citation>
    <scope>NUCLEOTIDE SEQUENCE [LARGE SCALE GENOMIC DNA]</scope>
    <source>
        <strain evidence="1 2">Lake Benthic</strain>
    </source>
</reference>
<protein>
    <submittedName>
        <fullName evidence="1">Uncharacterized protein</fullName>
    </submittedName>
</protein>
<reference evidence="1" key="2">
    <citation type="submission" date="2025-08" db="UniProtKB">
        <authorList>
            <consortium name="Ensembl"/>
        </authorList>
    </citation>
    <scope>IDENTIFICATION</scope>
</reference>
<sequence>MLKAKEAFRCPGPLSGRQTQNPFRYIFLWPAHDEGRTWRRGRSFGGCANKWVLYK</sequence>
<dbReference type="Proteomes" id="UP000007635">
    <property type="component" value="Chromosome IX"/>
</dbReference>
<name>A0AAQ4QL73_GASAC</name>
<evidence type="ECO:0000313" key="1">
    <source>
        <dbReference type="Ensembl" id="ENSGACP00000052016.1"/>
    </source>
</evidence>
<reference evidence="1" key="3">
    <citation type="submission" date="2025-09" db="UniProtKB">
        <authorList>
            <consortium name="Ensembl"/>
        </authorList>
    </citation>
    <scope>IDENTIFICATION</scope>
</reference>
<dbReference type="Ensembl" id="ENSGACT00000047503.1">
    <property type="protein sequence ID" value="ENSGACP00000052016.1"/>
    <property type="gene ID" value="ENSGACG00000037966.1"/>
</dbReference>
<organism evidence="1 2">
    <name type="scientific">Gasterosteus aculeatus aculeatus</name>
    <name type="common">three-spined stickleback</name>
    <dbReference type="NCBI Taxonomy" id="481459"/>
    <lineage>
        <taxon>Eukaryota</taxon>
        <taxon>Metazoa</taxon>
        <taxon>Chordata</taxon>
        <taxon>Craniata</taxon>
        <taxon>Vertebrata</taxon>
        <taxon>Euteleostomi</taxon>
        <taxon>Actinopterygii</taxon>
        <taxon>Neopterygii</taxon>
        <taxon>Teleostei</taxon>
        <taxon>Neoteleostei</taxon>
        <taxon>Acanthomorphata</taxon>
        <taxon>Eupercaria</taxon>
        <taxon>Perciformes</taxon>
        <taxon>Cottioidei</taxon>
        <taxon>Gasterosteales</taxon>
        <taxon>Gasterosteidae</taxon>
        <taxon>Gasterosteus</taxon>
    </lineage>
</organism>
<evidence type="ECO:0000313" key="2">
    <source>
        <dbReference type="Proteomes" id="UP000007635"/>
    </source>
</evidence>
<dbReference type="AlphaFoldDB" id="A0AAQ4QL73"/>